<evidence type="ECO:0000313" key="4">
    <source>
        <dbReference type="EMBL" id="RGU55467.1"/>
    </source>
</evidence>
<dbReference type="InterPro" id="IPR050955">
    <property type="entry name" value="Plant_Biomass_Hydrol_Est"/>
</dbReference>
<dbReference type="PANTHER" id="PTHR43037:SF5">
    <property type="entry name" value="FERULOYL ESTERASE"/>
    <property type="match status" value="1"/>
</dbReference>
<evidence type="ECO:0000256" key="3">
    <source>
        <dbReference type="SAM" id="SignalP"/>
    </source>
</evidence>
<dbReference type="Gene3D" id="3.40.50.1820">
    <property type="entry name" value="alpha/beta hydrolase"/>
    <property type="match status" value="1"/>
</dbReference>
<keyword evidence="2" id="KW-0378">Hydrolase</keyword>
<evidence type="ECO:0000313" key="5">
    <source>
        <dbReference type="Proteomes" id="UP000284243"/>
    </source>
</evidence>
<protein>
    <recommendedName>
        <fullName evidence="6">Poly(3-hydroxybutyrate) depolymerase</fullName>
    </recommendedName>
</protein>
<comment type="caution">
    <text evidence="4">The sequence shown here is derived from an EMBL/GenBank/DDBJ whole genome shotgun (WGS) entry which is preliminary data.</text>
</comment>
<feature type="signal peptide" evidence="3">
    <location>
        <begin position="1"/>
        <end position="18"/>
    </location>
</feature>
<gene>
    <name evidence="4" type="ORF">DWW57_12100</name>
</gene>
<dbReference type="AlphaFoldDB" id="A0A412TNN3"/>
<dbReference type="PANTHER" id="PTHR43037">
    <property type="entry name" value="UNNAMED PRODUCT-RELATED"/>
    <property type="match status" value="1"/>
</dbReference>
<dbReference type="InterPro" id="IPR029058">
    <property type="entry name" value="AB_hydrolase_fold"/>
</dbReference>
<reference evidence="4 5" key="1">
    <citation type="submission" date="2018-08" db="EMBL/GenBank/DDBJ databases">
        <title>A genome reference for cultivated species of the human gut microbiota.</title>
        <authorList>
            <person name="Zou Y."/>
            <person name="Xue W."/>
            <person name="Luo G."/>
        </authorList>
    </citation>
    <scope>NUCLEOTIDE SEQUENCE [LARGE SCALE GENOMIC DNA]</scope>
    <source>
        <strain evidence="4 5">AF16-14</strain>
    </source>
</reference>
<evidence type="ECO:0000256" key="1">
    <source>
        <dbReference type="ARBA" id="ARBA00022729"/>
    </source>
</evidence>
<dbReference type="SUPFAM" id="SSF53474">
    <property type="entry name" value="alpha/beta-Hydrolases"/>
    <property type="match status" value="1"/>
</dbReference>
<organism evidence="4 5">
    <name type="scientific">Odoribacter splanchnicus</name>
    <dbReference type="NCBI Taxonomy" id="28118"/>
    <lineage>
        <taxon>Bacteria</taxon>
        <taxon>Pseudomonadati</taxon>
        <taxon>Bacteroidota</taxon>
        <taxon>Bacteroidia</taxon>
        <taxon>Bacteroidales</taxon>
        <taxon>Odoribacteraceae</taxon>
        <taxon>Odoribacter</taxon>
    </lineage>
</organism>
<evidence type="ECO:0000256" key="2">
    <source>
        <dbReference type="ARBA" id="ARBA00022801"/>
    </source>
</evidence>
<sequence>MKKLKLLLPIIVSFFFFACSEDNSIYEPQQKENITIDKVENEDQDEEEELPEGQLVPGFHTVKLQVTQPDGQIVERRFKYYMPIAAYGNPSLIFEFHGSWEYQKKGAIPDPIKNIGVSDPLAQLAIQKNCIVCYPAGGVDESSSDTAYINWRESENHLPFFDAMVNYFKGCTPTIDENRIYSTGQSSGAIFSWVLAFERPEVVASIAPRAGRMNTDNETNFPNRCVPVRVFAGEDDKTVIHSGLVSDVTNWAERIGGYFGNGVVIDTFSIPDYAHVTTRKWNGAKGDIEIYSLKGIGHGVSLKECCPYMWEFLDVHTLDANPENLFISSEIDSIRTDCGKTIDFKINFTEGAQLNFTEPKGWKITVNGKNVSIAVPQNYFAAIAREGEIKFTASLNGQETSTGIYFKITEPRSYLKVGDIYYNENFEPIGVVVWVNQDNIREGKIISPKKPGQYGSIWYCGNGEGLGLDFQTPDRGNGYQNTQDMLARNNTFAKPYTADDAAFVWASEYSVAGEKGWYFPAIEELAVANSNLAIINEALKSMGGDVLNGNVYSSTTKVENGSQKKTFYYYNFNTGTEVTYLPRDNNSEYLGYIVARAMKVVTKN</sequence>
<proteinExistence type="predicted"/>
<keyword evidence="1 3" id="KW-0732">Signal</keyword>
<dbReference type="RefSeq" id="WP_087395537.1">
    <property type="nucleotide sequence ID" value="NZ_JADNGC010000018.1"/>
</dbReference>
<feature type="chain" id="PRO_5019254203" description="Poly(3-hydroxybutyrate) depolymerase" evidence="3">
    <location>
        <begin position="19"/>
        <end position="604"/>
    </location>
</feature>
<dbReference type="EMBL" id="QRYC01000017">
    <property type="protein sequence ID" value="RGU55467.1"/>
    <property type="molecule type" value="Genomic_DNA"/>
</dbReference>
<accession>A0A412TNN3</accession>
<evidence type="ECO:0008006" key="6">
    <source>
        <dbReference type="Google" id="ProtNLM"/>
    </source>
</evidence>
<dbReference type="Proteomes" id="UP000284243">
    <property type="component" value="Unassembled WGS sequence"/>
</dbReference>
<dbReference type="PROSITE" id="PS51257">
    <property type="entry name" value="PROKAR_LIPOPROTEIN"/>
    <property type="match status" value="1"/>
</dbReference>
<name>A0A412TNN3_9BACT</name>
<dbReference type="GO" id="GO:0016787">
    <property type="term" value="F:hydrolase activity"/>
    <property type="evidence" value="ECO:0007669"/>
    <property type="project" value="UniProtKB-KW"/>
</dbReference>